<sequence>MPTTRLKLHSMGFSRWLNRTVGFFVFFILDIVDFLLCFTYKTLDFFFESEWKPCYCCPPPEAKPIAAGGSRVGKMIVSERSGEYSKVVSLTRTKIHLDEISDTLYSRPSLLTRLTKLVKCFKKDVVKCCDESKKRSPSTKKTLLTVNSTVVEKLRRTPRWSDCHCTFCTSWLSSSNHSLFVNVQQPKACILI</sequence>
<keyword evidence="1" id="KW-0812">Transmembrane</keyword>
<keyword evidence="1" id="KW-1133">Transmembrane helix</keyword>
<protein>
    <submittedName>
        <fullName evidence="2">Uncharacterized protein</fullName>
    </submittedName>
</protein>
<dbReference type="STRING" id="81972.D7KS70"/>
<gene>
    <name evidence="2" type="ORF">ARALYDRAFT_337911</name>
</gene>
<dbReference type="Proteomes" id="UP000008694">
    <property type="component" value="Unassembled WGS sequence"/>
</dbReference>
<dbReference type="eggNOG" id="KOG1454">
    <property type="taxonomic scope" value="Eukaryota"/>
</dbReference>
<evidence type="ECO:0000313" key="2">
    <source>
        <dbReference type="EMBL" id="EFH62590.1"/>
    </source>
</evidence>
<name>D7KS70_ARALL</name>
<evidence type="ECO:0000256" key="1">
    <source>
        <dbReference type="SAM" id="Phobius"/>
    </source>
</evidence>
<dbReference type="HOGENOM" id="CLU_1416930_0_0_1"/>
<keyword evidence="1" id="KW-0472">Membrane</keyword>
<evidence type="ECO:0000313" key="3">
    <source>
        <dbReference type="Proteomes" id="UP000008694"/>
    </source>
</evidence>
<accession>D7KS70</accession>
<keyword evidence="3" id="KW-1185">Reference proteome</keyword>
<feature type="transmembrane region" description="Helical" evidence="1">
    <location>
        <begin position="20"/>
        <end position="40"/>
    </location>
</feature>
<reference evidence="3" key="1">
    <citation type="journal article" date="2011" name="Nat. Genet.">
        <title>The Arabidopsis lyrata genome sequence and the basis of rapid genome size change.</title>
        <authorList>
            <person name="Hu T.T."/>
            <person name="Pattyn P."/>
            <person name="Bakker E.G."/>
            <person name="Cao J."/>
            <person name="Cheng J.-F."/>
            <person name="Clark R.M."/>
            <person name="Fahlgren N."/>
            <person name="Fawcett J.A."/>
            <person name="Grimwood J."/>
            <person name="Gundlach H."/>
            <person name="Haberer G."/>
            <person name="Hollister J.D."/>
            <person name="Ossowski S."/>
            <person name="Ottilar R.P."/>
            <person name="Salamov A.A."/>
            <person name="Schneeberger K."/>
            <person name="Spannagl M."/>
            <person name="Wang X."/>
            <person name="Yang L."/>
            <person name="Nasrallah M.E."/>
            <person name="Bergelson J."/>
            <person name="Carrington J.C."/>
            <person name="Gaut B.S."/>
            <person name="Schmutz J."/>
            <person name="Mayer K.F.X."/>
            <person name="Van de Peer Y."/>
            <person name="Grigoriev I.V."/>
            <person name="Nordborg M."/>
            <person name="Weigel D."/>
            <person name="Guo Y.-L."/>
        </authorList>
    </citation>
    <scope>NUCLEOTIDE SEQUENCE [LARGE SCALE GENOMIC DNA]</scope>
    <source>
        <strain evidence="3">cv. MN47</strain>
    </source>
</reference>
<dbReference type="AlphaFoldDB" id="D7KS70"/>
<dbReference type="EMBL" id="GL348714">
    <property type="protein sequence ID" value="EFH62590.1"/>
    <property type="molecule type" value="Genomic_DNA"/>
</dbReference>
<organism evidence="3">
    <name type="scientific">Arabidopsis lyrata subsp. lyrata</name>
    <name type="common">Lyre-leaved rock-cress</name>
    <dbReference type="NCBI Taxonomy" id="81972"/>
    <lineage>
        <taxon>Eukaryota</taxon>
        <taxon>Viridiplantae</taxon>
        <taxon>Streptophyta</taxon>
        <taxon>Embryophyta</taxon>
        <taxon>Tracheophyta</taxon>
        <taxon>Spermatophyta</taxon>
        <taxon>Magnoliopsida</taxon>
        <taxon>eudicotyledons</taxon>
        <taxon>Gunneridae</taxon>
        <taxon>Pentapetalae</taxon>
        <taxon>rosids</taxon>
        <taxon>malvids</taxon>
        <taxon>Brassicales</taxon>
        <taxon>Brassicaceae</taxon>
        <taxon>Camelineae</taxon>
        <taxon>Arabidopsis</taxon>
    </lineage>
</organism>
<proteinExistence type="predicted"/>
<dbReference type="Gramene" id="fgenesh1_pg.C_scaffold_2000010">
    <property type="protein sequence ID" value="fgenesh1_pg.C_scaffold_2000010"/>
    <property type="gene ID" value="fgenesh1_pg.C_scaffold_2000010"/>
</dbReference>